<reference evidence="2" key="1">
    <citation type="submission" date="2019-08" db="EMBL/GenBank/DDBJ databases">
        <title>The genome of the North American firefly Photinus pyralis.</title>
        <authorList>
            <consortium name="Photinus pyralis genome working group"/>
            <person name="Fallon T.R."/>
            <person name="Sander Lower S.E."/>
            <person name="Weng J.-K."/>
        </authorList>
    </citation>
    <scope>NUCLEOTIDE SEQUENCE</scope>
    <source>
        <strain evidence="2">TRF0915ILg1</strain>
        <tissue evidence="2">Whole body</tissue>
    </source>
</reference>
<feature type="transmembrane region" description="Helical" evidence="1">
    <location>
        <begin position="20"/>
        <end position="43"/>
    </location>
</feature>
<dbReference type="PANTHER" id="PTHR33444">
    <property type="entry name" value="SI:DKEY-19B23.12-RELATED"/>
    <property type="match status" value="1"/>
</dbReference>
<keyword evidence="1" id="KW-0472">Membrane</keyword>
<keyword evidence="1" id="KW-0812">Transmembrane</keyword>
<feature type="transmembrane region" description="Helical" evidence="1">
    <location>
        <begin position="140"/>
        <end position="167"/>
    </location>
</feature>
<comment type="caution">
    <text evidence="2">The sequence shown here is derived from an EMBL/GenBank/DDBJ whole genome shotgun (WGS) entry which is preliminary data.</text>
</comment>
<dbReference type="Proteomes" id="UP000801492">
    <property type="component" value="Unassembled WGS sequence"/>
</dbReference>
<sequence>MRVHSNKMDNNEPYNIKAHFLGVIFVLTNERVIAMISAILLMADLSILLNGTVYFNECPIDQRITNYFIMQGTTGSVGKLLPVLNKHADWLLLKYFAVICNLMTAGGVIAGSVIIYGMGQPNFDKEIGLYCREMLYNLGFLYVSTHWLLLGMIVIAISSSCFCWLYYKAMPTPKPSSDAQT</sequence>
<name>A0A8K0C380_IGNLU</name>
<evidence type="ECO:0000313" key="3">
    <source>
        <dbReference type="Proteomes" id="UP000801492"/>
    </source>
</evidence>
<protein>
    <submittedName>
        <fullName evidence="2">Uncharacterized protein</fullName>
    </submittedName>
</protein>
<dbReference type="AlphaFoldDB" id="A0A8K0C380"/>
<dbReference type="PANTHER" id="PTHR33444:SF2">
    <property type="entry name" value="MARVEL DOMAIN-CONTAINING PROTEIN"/>
    <property type="match status" value="1"/>
</dbReference>
<gene>
    <name evidence="2" type="ORF">ILUMI_27357</name>
</gene>
<organism evidence="2 3">
    <name type="scientific">Ignelater luminosus</name>
    <name type="common">Cucubano</name>
    <name type="synonym">Pyrophorus luminosus</name>
    <dbReference type="NCBI Taxonomy" id="2038154"/>
    <lineage>
        <taxon>Eukaryota</taxon>
        <taxon>Metazoa</taxon>
        <taxon>Ecdysozoa</taxon>
        <taxon>Arthropoda</taxon>
        <taxon>Hexapoda</taxon>
        <taxon>Insecta</taxon>
        <taxon>Pterygota</taxon>
        <taxon>Neoptera</taxon>
        <taxon>Endopterygota</taxon>
        <taxon>Coleoptera</taxon>
        <taxon>Polyphaga</taxon>
        <taxon>Elateriformia</taxon>
        <taxon>Elateroidea</taxon>
        <taxon>Elateridae</taxon>
        <taxon>Agrypninae</taxon>
        <taxon>Pyrophorini</taxon>
        <taxon>Ignelater</taxon>
    </lineage>
</organism>
<feature type="transmembrane region" description="Helical" evidence="1">
    <location>
        <begin position="95"/>
        <end position="119"/>
    </location>
</feature>
<evidence type="ECO:0000313" key="2">
    <source>
        <dbReference type="EMBL" id="KAF2878810.1"/>
    </source>
</evidence>
<dbReference type="OrthoDB" id="6157510at2759"/>
<dbReference type="InterPro" id="IPR040350">
    <property type="entry name" value="TMEM272"/>
</dbReference>
<proteinExistence type="predicted"/>
<accession>A0A8K0C380</accession>
<dbReference type="EMBL" id="VTPC01091281">
    <property type="protein sequence ID" value="KAF2878810.1"/>
    <property type="molecule type" value="Genomic_DNA"/>
</dbReference>
<keyword evidence="3" id="KW-1185">Reference proteome</keyword>
<evidence type="ECO:0000256" key="1">
    <source>
        <dbReference type="SAM" id="Phobius"/>
    </source>
</evidence>
<keyword evidence="1" id="KW-1133">Transmembrane helix</keyword>